<dbReference type="Gene3D" id="3.40.50.1000">
    <property type="entry name" value="HAD superfamily/HAD-like"/>
    <property type="match status" value="1"/>
</dbReference>
<sequence length="281" mass="31315">MNSGYYLTDLDGTLLRSNATLSGYSVRVITDALEAGTVISYATARSYQSSTVVVSQIPWRYPLVLYNGALLFDPTHKRVLDGYFLDRERTEAIFAIGKASGLVPLLFALDDEDQEKVLHEKLFRTGDLQFAASRPNDPRFSEMKELSCPPHLRTLIITYIGLLEELEPLKQAVTRVFGSEVHVHMMKDNYIENHYFLEFSHPQANKQEGLLLWAKHVGCAPGNITVFGDNLNDVGMFLAAGRKIAVENAHSEILSMADEVVSNNDQDGVAAYVEARLKMGV</sequence>
<evidence type="ECO:0000313" key="2">
    <source>
        <dbReference type="Proteomes" id="UP000481087"/>
    </source>
</evidence>
<organism evidence="1 2">
    <name type="scientific">Paenibacillus silvestris</name>
    <dbReference type="NCBI Taxonomy" id="2606219"/>
    <lineage>
        <taxon>Bacteria</taxon>
        <taxon>Bacillati</taxon>
        <taxon>Bacillota</taxon>
        <taxon>Bacilli</taxon>
        <taxon>Bacillales</taxon>
        <taxon>Paenibacillaceae</taxon>
        <taxon>Paenibacillus</taxon>
    </lineage>
</organism>
<accession>A0A6L8VC07</accession>
<dbReference type="InterPro" id="IPR023214">
    <property type="entry name" value="HAD_sf"/>
</dbReference>
<dbReference type="AlphaFoldDB" id="A0A6L8VC07"/>
<keyword evidence="1" id="KW-0378">Hydrolase</keyword>
<dbReference type="SUPFAM" id="SSF56784">
    <property type="entry name" value="HAD-like"/>
    <property type="match status" value="1"/>
</dbReference>
<dbReference type="PANTHER" id="PTHR10000:SF8">
    <property type="entry name" value="HAD SUPERFAMILY HYDROLASE-LIKE, TYPE 3"/>
    <property type="match status" value="1"/>
</dbReference>
<protein>
    <submittedName>
        <fullName evidence="1">HAD hydrolase family protein</fullName>
    </submittedName>
</protein>
<keyword evidence="2" id="KW-1185">Reference proteome</keyword>
<dbReference type="InterPro" id="IPR036412">
    <property type="entry name" value="HAD-like_sf"/>
</dbReference>
<reference evidence="1 2" key="1">
    <citation type="submission" date="2019-12" db="EMBL/GenBank/DDBJ databases">
        <title>Paenibacillus sp. nov. sp. isolated from soil.</title>
        <authorList>
            <person name="Kim J."/>
            <person name="Jeong S.E."/>
            <person name="Jung H.S."/>
            <person name="Jeon C.O."/>
        </authorList>
    </citation>
    <scope>NUCLEOTIDE SEQUENCE [LARGE SCALE GENOMIC DNA]</scope>
    <source>
        <strain evidence="1 2">5J-6</strain>
    </source>
</reference>
<dbReference type="GO" id="GO:0016791">
    <property type="term" value="F:phosphatase activity"/>
    <property type="evidence" value="ECO:0007669"/>
    <property type="project" value="TreeGrafter"/>
</dbReference>
<dbReference type="PANTHER" id="PTHR10000">
    <property type="entry name" value="PHOSPHOSERINE PHOSPHATASE"/>
    <property type="match status" value="1"/>
</dbReference>
<evidence type="ECO:0000313" key="1">
    <source>
        <dbReference type="EMBL" id="MZQ87186.1"/>
    </source>
</evidence>
<comment type="caution">
    <text evidence="1">The sequence shown here is derived from an EMBL/GenBank/DDBJ whole genome shotgun (WGS) entry which is preliminary data.</text>
</comment>
<name>A0A6L8VC07_9BACL</name>
<dbReference type="EMBL" id="WTUZ01000040">
    <property type="protein sequence ID" value="MZQ87186.1"/>
    <property type="molecule type" value="Genomic_DNA"/>
</dbReference>
<dbReference type="Pfam" id="PF08282">
    <property type="entry name" value="Hydrolase_3"/>
    <property type="match status" value="1"/>
</dbReference>
<dbReference type="GO" id="GO:0000287">
    <property type="term" value="F:magnesium ion binding"/>
    <property type="evidence" value="ECO:0007669"/>
    <property type="project" value="TreeGrafter"/>
</dbReference>
<dbReference type="GO" id="GO:0005829">
    <property type="term" value="C:cytosol"/>
    <property type="evidence" value="ECO:0007669"/>
    <property type="project" value="TreeGrafter"/>
</dbReference>
<dbReference type="RefSeq" id="WP_161411820.1">
    <property type="nucleotide sequence ID" value="NZ_WTUZ01000040.1"/>
</dbReference>
<dbReference type="Proteomes" id="UP000481087">
    <property type="component" value="Unassembled WGS sequence"/>
</dbReference>
<gene>
    <name evidence="1" type="ORF">GQF01_34235</name>
</gene>
<dbReference type="Gene3D" id="3.30.1240.10">
    <property type="match status" value="1"/>
</dbReference>
<proteinExistence type="predicted"/>